<comment type="similarity">
    <text evidence="7">Belongs to the class I-like SAM-binding methyltransferase superfamily. rRNA adenine N(6)-methyltransferase family. RsmA subfamily.</text>
</comment>
<gene>
    <name evidence="7" type="primary">rsmA</name>
    <name evidence="7" type="synonym">ksgA</name>
    <name evidence="10" type="ORF">A3C86_02105</name>
</gene>
<evidence type="ECO:0000256" key="7">
    <source>
        <dbReference type="HAMAP-Rule" id="MF_00607"/>
    </source>
</evidence>
<dbReference type="SMART" id="SM00650">
    <property type="entry name" value="rADc"/>
    <property type="match status" value="1"/>
</dbReference>
<dbReference type="Gene3D" id="1.10.8.100">
    <property type="entry name" value="Ribosomal RNA adenine dimethylase-like, domain 2"/>
    <property type="match status" value="1"/>
</dbReference>
<dbReference type="EC" id="2.1.1.182" evidence="7"/>
<dbReference type="InterPro" id="IPR023165">
    <property type="entry name" value="rRNA_Ade_diMease-like_C"/>
</dbReference>
<evidence type="ECO:0000313" key="11">
    <source>
        <dbReference type="Proteomes" id="UP000178042"/>
    </source>
</evidence>
<comment type="caution">
    <text evidence="10">The sequence shown here is derived from an EMBL/GenBank/DDBJ whole genome shotgun (WGS) entry which is preliminary data.</text>
</comment>
<feature type="binding site" evidence="7 8">
    <location>
        <position position="121"/>
    </location>
    <ligand>
        <name>S-adenosyl-L-methionine</name>
        <dbReference type="ChEBI" id="CHEBI:59789"/>
    </ligand>
</feature>
<keyword evidence="3 7" id="KW-0489">Methyltransferase</keyword>
<dbReference type="SUPFAM" id="SSF53335">
    <property type="entry name" value="S-adenosyl-L-methionine-dependent methyltransferases"/>
    <property type="match status" value="1"/>
</dbReference>
<feature type="binding site" evidence="7 8">
    <location>
        <position position="51"/>
    </location>
    <ligand>
        <name>S-adenosyl-L-methionine</name>
        <dbReference type="ChEBI" id="CHEBI:59789"/>
    </ligand>
</feature>
<comment type="subcellular location">
    <subcellularLocation>
        <location evidence="7">Cytoplasm</location>
    </subcellularLocation>
</comment>
<dbReference type="InterPro" id="IPR001737">
    <property type="entry name" value="KsgA/Erm"/>
</dbReference>
<evidence type="ECO:0000256" key="2">
    <source>
        <dbReference type="ARBA" id="ARBA00022552"/>
    </source>
</evidence>
<name>A0A1F6DBP8_9BACT</name>
<dbReference type="GO" id="GO:0005829">
    <property type="term" value="C:cytosol"/>
    <property type="evidence" value="ECO:0007669"/>
    <property type="project" value="TreeGrafter"/>
</dbReference>
<reference evidence="10 11" key="1">
    <citation type="journal article" date="2016" name="Nat. Commun.">
        <title>Thousands of microbial genomes shed light on interconnected biogeochemical processes in an aquifer system.</title>
        <authorList>
            <person name="Anantharaman K."/>
            <person name="Brown C.T."/>
            <person name="Hug L.A."/>
            <person name="Sharon I."/>
            <person name="Castelle C.J."/>
            <person name="Probst A.J."/>
            <person name="Thomas B.C."/>
            <person name="Singh A."/>
            <person name="Wilkins M.J."/>
            <person name="Karaoz U."/>
            <person name="Brodie E.L."/>
            <person name="Williams K.H."/>
            <person name="Hubbard S.S."/>
            <person name="Banfield J.F."/>
        </authorList>
    </citation>
    <scope>NUCLEOTIDE SEQUENCE [LARGE SCALE GENOMIC DNA]</scope>
</reference>
<dbReference type="InterPro" id="IPR020598">
    <property type="entry name" value="rRNA_Ade_methylase_Trfase_N"/>
</dbReference>
<evidence type="ECO:0000256" key="3">
    <source>
        <dbReference type="ARBA" id="ARBA00022603"/>
    </source>
</evidence>
<proteinExistence type="inferred from homology"/>
<dbReference type="HAMAP" id="MF_00607">
    <property type="entry name" value="16SrRNA_methyltr_A"/>
    <property type="match status" value="1"/>
</dbReference>
<keyword evidence="1 7" id="KW-0963">Cytoplasm</keyword>
<comment type="catalytic activity">
    <reaction evidence="7">
        <text>adenosine(1518)/adenosine(1519) in 16S rRNA + 4 S-adenosyl-L-methionine = N(6)-dimethyladenosine(1518)/N(6)-dimethyladenosine(1519) in 16S rRNA + 4 S-adenosyl-L-homocysteine + 4 H(+)</text>
        <dbReference type="Rhea" id="RHEA:19609"/>
        <dbReference type="Rhea" id="RHEA-COMP:10232"/>
        <dbReference type="Rhea" id="RHEA-COMP:10233"/>
        <dbReference type="ChEBI" id="CHEBI:15378"/>
        <dbReference type="ChEBI" id="CHEBI:57856"/>
        <dbReference type="ChEBI" id="CHEBI:59789"/>
        <dbReference type="ChEBI" id="CHEBI:74411"/>
        <dbReference type="ChEBI" id="CHEBI:74493"/>
        <dbReference type="EC" id="2.1.1.182"/>
    </reaction>
</comment>
<dbReference type="GO" id="GO:0003723">
    <property type="term" value="F:RNA binding"/>
    <property type="evidence" value="ECO:0007669"/>
    <property type="project" value="UniProtKB-UniRule"/>
</dbReference>
<dbReference type="EMBL" id="MFLD01000036">
    <property type="protein sequence ID" value="OGG58737.1"/>
    <property type="molecule type" value="Genomic_DNA"/>
</dbReference>
<dbReference type="Gene3D" id="3.40.50.150">
    <property type="entry name" value="Vaccinia Virus protein VP39"/>
    <property type="match status" value="1"/>
</dbReference>
<evidence type="ECO:0000256" key="4">
    <source>
        <dbReference type="ARBA" id="ARBA00022679"/>
    </source>
</evidence>
<dbReference type="GO" id="GO:0052908">
    <property type="term" value="F:16S rRNA (adenine(1518)-N(6)/adenine(1519)-N(6))-dimethyltransferase activity"/>
    <property type="evidence" value="ECO:0007669"/>
    <property type="project" value="UniProtKB-EC"/>
</dbReference>
<dbReference type="Proteomes" id="UP000178042">
    <property type="component" value="Unassembled WGS sequence"/>
</dbReference>
<protein>
    <recommendedName>
        <fullName evidence="7">Ribosomal RNA small subunit methyltransferase A</fullName>
        <ecNumber evidence="7">2.1.1.182</ecNumber>
    </recommendedName>
    <alternativeName>
        <fullName evidence="7">16S rRNA (adenine(1518)-N(6)/adenine(1519)-N(6))-dimethyltransferase</fullName>
    </alternativeName>
    <alternativeName>
        <fullName evidence="7">16S rRNA dimethyladenosine transferase</fullName>
    </alternativeName>
    <alternativeName>
        <fullName evidence="7">16S rRNA dimethylase</fullName>
    </alternativeName>
    <alternativeName>
        <fullName evidence="7">S-adenosylmethionine-6-N', N'-adenosyl(rRNA) dimethyltransferase</fullName>
    </alternativeName>
</protein>
<dbReference type="AlphaFoldDB" id="A0A1F6DBP8"/>
<dbReference type="CDD" id="cd02440">
    <property type="entry name" value="AdoMet_MTases"/>
    <property type="match status" value="1"/>
</dbReference>
<keyword evidence="4 7" id="KW-0808">Transferase</keyword>
<feature type="binding site" evidence="7 8">
    <location>
        <position position="72"/>
    </location>
    <ligand>
        <name>S-adenosyl-L-methionine</name>
        <dbReference type="ChEBI" id="CHEBI:59789"/>
    </ligand>
</feature>
<keyword evidence="2 7" id="KW-0698">rRNA processing</keyword>
<feature type="domain" description="Ribosomal RNA adenine methylase transferase N-terminal" evidence="9">
    <location>
        <begin position="31"/>
        <end position="202"/>
    </location>
</feature>
<evidence type="ECO:0000256" key="8">
    <source>
        <dbReference type="PROSITE-ProRule" id="PRU01026"/>
    </source>
</evidence>
<feature type="binding site" evidence="7 8">
    <location>
        <position position="24"/>
    </location>
    <ligand>
        <name>S-adenosyl-L-methionine</name>
        <dbReference type="ChEBI" id="CHEBI:59789"/>
    </ligand>
</feature>
<dbReference type="PANTHER" id="PTHR11727">
    <property type="entry name" value="DIMETHYLADENOSINE TRANSFERASE"/>
    <property type="match status" value="1"/>
</dbReference>
<dbReference type="InterPro" id="IPR020596">
    <property type="entry name" value="rRNA_Ade_Mease_Trfase_CS"/>
</dbReference>
<dbReference type="Pfam" id="PF00398">
    <property type="entry name" value="RrnaAD"/>
    <property type="match status" value="1"/>
</dbReference>
<accession>A0A1F6DBP8</accession>
<dbReference type="PROSITE" id="PS51689">
    <property type="entry name" value="SAM_RNA_A_N6_MT"/>
    <property type="match status" value="1"/>
</dbReference>
<organism evidence="10 11">
    <name type="scientific">Candidatus Kaiserbacteria bacterium RIFCSPHIGHO2_02_FULL_49_16</name>
    <dbReference type="NCBI Taxonomy" id="1798490"/>
    <lineage>
        <taxon>Bacteria</taxon>
        <taxon>Candidatus Kaiseribacteriota</taxon>
    </lineage>
</organism>
<comment type="function">
    <text evidence="7">Specifically dimethylates two adjacent adenosines (A1518 and A1519) in the loop of a conserved hairpin near the 3'-end of 16S rRNA in the 30S particle. May play a critical role in biogenesis of 30S subunits.</text>
</comment>
<evidence type="ECO:0000256" key="6">
    <source>
        <dbReference type="ARBA" id="ARBA00022884"/>
    </source>
</evidence>
<keyword evidence="5 7" id="KW-0949">S-adenosyl-L-methionine</keyword>
<evidence type="ECO:0000256" key="1">
    <source>
        <dbReference type="ARBA" id="ARBA00022490"/>
    </source>
</evidence>
<dbReference type="NCBIfam" id="TIGR00755">
    <property type="entry name" value="ksgA"/>
    <property type="match status" value="1"/>
</dbReference>
<dbReference type="InterPro" id="IPR029063">
    <property type="entry name" value="SAM-dependent_MTases_sf"/>
</dbReference>
<dbReference type="InterPro" id="IPR011530">
    <property type="entry name" value="rRNA_adenine_dimethylase"/>
</dbReference>
<evidence type="ECO:0000313" key="10">
    <source>
        <dbReference type="EMBL" id="OGG58737.1"/>
    </source>
</evidence>
<evidence type="ECO:0000256" key="5">
    <source>
        <dbReference type="ARBA" id="ARBA00022691"/>
    </source>
</evidence>
<dbReference type="PANTHER" id="PTHR11727:SF7">
    <property type="entry name" value="DIMETHYLADENOSINE TRANSFERASE-RELATED"/>
    <property type="match status" value="1"/>
</dbReference>
<dbReference type="PROSITE" id="PS01131">
    <property type="entry name" value="RRNA_A_DIMETH"/>
    <property type="match status" value="1"/>
</dbReference>
<feature type="binding site" evidence="7 8">
    <location>
        <position position="100"/>
    </location>
    <ligand>
        <name>S-adenosyl-L-methionine</name>
        <dbReference type="ChEBI" id="CHEBI:59789"/>
    </ligand>
</feature>
<evidence type="ECO:0000259" key="9">
    <source>
        <dbReference type="SMART" id="SM00650"/>
    </source>
</evidence>
<feature type="binding site" evidence="7 8">
    <location>
        <position position="26"/>
    </location>
    <ligand>
        <name>S-adenosyl-L-methionine</name>
        <dbReference type="ChEBI" id="CHEBI:59789"/>
    </ligand>
</feature>
<keyword evidence="6 7" id="KW-0694">RNA-binding</keyword>
<sequence length="284" mass="31450">MRRILRKRRILLIDMKKGARLGQHFLKSPWAARALARAANITSEDTVLEIGPGKGALTRELLSASKKVVAIEKDEALVEKLREKFAREIFTGALTIISGDIRDITPEKLGLASGKYIVAANIPYYITGEIIRQFLTAEEQPRAMALLVQKEVAQRIISKKESLLSLSVKVYGIPKIVAKVPRGNFTPAPNVDSAILLIGNISRQFFADPVRSDAYNGAGVNENLFFKVIRAGFKSKRKYLLNNLAHLFGKESATRAFASCGINMKARAEDVTLEAWKCLVLKLT</sequence>